<evidence type="ECO:0000313" key="3">
    <source>
        <dbReference type="Proteomes" id="UP000540506"/>
    </source>
</evidence>
<dbReference type="Pfam" id="PF00857">
    <property type="entry name" value="Isochorismatase"/>
    <property type="match status" value="1"/>
</dbReference>
<dbReference type="InterPro" id="IPR000868">
    <property type="entry name" value="Isochorismatase-like_dom"/>
</dbReference>
<proteinExistence type="predicted"/>
<protein>
    <submittedName>
        <fullName evidence="2">Nicotinamidase-related amidase</fullName>
    </submittedName>
</protein>
<feature type="domain" description="Isochorismatase-like" evidence="1">
    <location>
        <begin position="10"/>
        <end position="92"/>
    </location>
</feature>
<dbReference type="AlphaFoldDB" id="A0A7W7RAH8"/>
<reference evidence="2 3" key="1">
    <citation type="submission" date="2020-08" db="EMBL/GenBank/DDBJ databases">
        <title>Sequencing the genomes of 1000 actinobacteria strains.</title>
        <authorList>
            <person name="Klenk H.-P."/>
        </authorList>
    </citation>
    <scope>NUCLEOTIDE SEQUENCE [LARGE SCALE GENOMIC DNA]</scope>
    <source>
        <strain evidence="2 3">DSM 41654</strain>
    </source>
</reference>
<dbReference type="RefSeq" id="WP_184945789.1">
    <property type="nucleotide sequence ID" value="NZ_JACHJV010000003.1"/>
</dbReference>
<comment type="caution">
    <text evidence="2">The sequence shown here is derived from an EMBL/GenBank/DDBJ whole genome shotgun (WGS) entry which is preliminary data.</text>
</comment>
<dbReference type="InterPro" id="IPR036380">
    <property type="entry name" value="Isochorismatase-like_sf"/>
</dbReference>
<evidence type="ECO:0000313" key="2">
    <source>
        <dbReference type="EMBL" id="MBB4928417.1"/>
    </source>
</evidence>
<accession>A0A7W7RAH8</accession>
<dbReference type="SUPFAM" id="SSF52499">
    <property type="entry name" value="Isochorismatase-like hydrolases"/>
    <property type="match status" value="1"/>
</dbReference>
<dbReference type="EMBL" id="JACHJV010000003">
    <property type="protein sequence ID" value="MBB4928417.1"/>
    <property type="molecule type" value="Genomic_DNA"/>
</dbReference>
<name>A0A7W7RAH8_KITKI</name>
<dbReference type="Gene3D" id="3.40.50.850">
    <property type="entry name" value="Isochorismatase-like"/>
    <property type="match status" value="1"/>
</dbReference>
<gene>
    <name evidence="2" type="ORF">FHR34_007514</name>
</gene>
<organism evidence="2 3">
    <name type="scientific">Kitasatospora kifunensis</name>
    <name type="common">Streptomyces kifunensis</name>
    <dbReference type="NCBI Taxonomy" id="58351"/>
    <lineage>
        <taxon>Bacteria</taxon>
        <taxon>Bacillati</taxon>
        <taxon>Actinomycetota</taxon>
        <taxon>Actinomycetes</taxon>
        <taxon>Kitasatosporales</taxon>
        <taxon>Streptomycetaceae</taxon>
        <taxon>Kitasatospora</taxon>
    </lineage>
</organism>
<sequence>MSATTLDPTTALIVVDLRAGLVGMPTAHPFHDVVTNAAKLADAFRAKKQPVVLVNVAGGAPGRTEQGAAGHSAFPDDWTDLLPQLNQQPGDKSLLPRAVALSRATGRLTDLAAT</sequence>
<keyword evidence="3" id="KW-1185">Reference proteome</keyword>
<dbReference type="Proteomes" id="UP000540506">
    <property type="component" value="Unassembled WGS sequence"/>
</dbReference>
<evidence type="ECO:0000259" key="1">
    <source>
        <dbReference type="Pfam" id="PF00857"/>
    </source>
</evidence>